<evidence type="ECO:0000256" key="2">
    <source>
        <dbReference type="SAM" id="MobiDB-lite"/>
    </source>
</evidence>
<gene>
    <name evidence="4" type="ORF">CDV36_008706</name>
</gene>
<dbReference type="OrthoDB" id="5416037at2759"/>
<dbReference type="EMBL" id="NKUJ01000160">
    <property type="protein sequence ID" value="RMJ11671.1"/>
    <property type="molecule type" value="Genomic_DNA"/>
</dbReference>
<feature type="coiled-coil region" evidence="1">
    <location>
        <begin position="75"/>
        <end position="102"/>
    </location>
</feature>
<feature type="domain" description="DUF6594" evidence="3">
    <location>
        <begin position="48"/>
        <end position="102"/>
    </location>
</feature>
<feature type="region of interest" description="Disordered" evidence="2">
    <location>
        <begin position="1"/>
        <end position="25"/>
    </location>
</feature>
<organism evidence="4 5">
    <name type="scientific">Fusarium kuroshium</name>
    <dbReference type="NCBI Taxonomy" id="2010991"/>
    <lineage>
        <taxon>Eukaryota</taxon>
        <taxon>Fungi</taxon>
        <taxon>Dikarya</taxon>
        <taxon>Ascomycota</taxon>
        <taxon>Pezizomycotina</taxon>
        <taxon>Sordariomycetes</taxon>
        <taxon>Hypocreomycetidae</taxon>
        <taxon>Hypocreales</taxon>
        <taxon>Nectriaceae</taxon>
        <taxon>Fusarium</taxon>
        <taxon>Fusarium solani species complex</taxon>
    </lineage>
</organism>
<dbReference type="PANTHER" id="PTHR34502">
    <property type="entry name" value="DUF6594 DOMAIN-CONTAINING PROTEIN-RELATED"/>
    <property type="match status" value="1"/>
</dbReference>
<feature type="compositionally biased region" description="Polar residues" evidence="2">
    <location>
        <begin position="1"/>
        <end position="20"/>
    </location>
</feature>
<evidence type="ECO:0000259" key="3">
    <source>
        <dbReference type="Pfam" id="PF20237"/>
    </source>
</evidence>
<proteinExistence type="predicted"/>
<name>A0A3M2S295_9HYPO</name>
<evidence type="ECO:0000256" key="1">
    <source>
        <dbReference type="SAM" id="Coils"/>
    </source>
</evidence>
<accession>A0A3M2S295</accession>
<dbReference type="Pfam" id="PF20237">
    <property type="entry name" value="DUF6594"/>
    <property type="match status" value="1"/>
</dbReference>
<dbReference type="AlphaFoldDB" id="A0A3M2S295"/>
<dbReference type="STRING" id="2010991.A0A3M2S295"/>
<comment type="caution">
    <text evidence="4">The sequence shown here is derived from an EMBL/GenBank/DDBJ whole genome shotgun (WGS) entry which is preliminary data.</text>
</comment>
<keyword evidence="5" id="KW-1185">Reference proteome</keyword>
<reference evidence="4 5" key="1">
    <citation type="submission" date="2017-06" db="EMBL/GenBank/DDBJ databases">
        <title>Comparative genomic analysis of Ambrosia Fusariam Clade fungi.</title>
        <authorList>
            <person name="Stajich J.E."/>
            <person name="Carrillo J."/>
            <person name="Kijimoto T."/>
            <person name="Eskalen A."/>
            <person name="O'Donnell K."/>
            <person name="Kasson M."/>
        </authorList>
    </citation>
    <scope>NUCLEOTIDE SEQUENCE [LARGE SCALE GENOMIC DNA]</scope>
    <source>
        <strain evidence="4">UCR3666</strain>
    </source>
</reference>
<dbReference type="PANTHER" id="PTHR34502:SF4">
    <property type="entry name" value="DUF6594 DOMAIN-CONTAINING PROTEIN"/>
    <property type="match status" value="1"/>
</dbReference>
<evidence type="ECO:0000313" key="5">
    <source>
        <dbReference type="Proteomes" id="UP000277212"/>
    </source>
</evidence>
<protein>
    <recommendedName>
        <fullName evidence="3">DUF6594 domain-containing protein</fullName>
    </recommendedName>
</protein>
<evidence type="ECO:0000313" key="4">
    <source>
        <dbReference type="EMBL" id="RMJ11671.1"/>
    </source>
</evidence>
<sequence length="130" mass="14677">MSQRASGDTRVSSKTQQDSPGQALAGITVETSLSEEEIHIKPWKFIGYKGYSEFISSEDDWFVLRRFGVLNVRVALALQDEVAVLEEELKKLDATHSQQKSKLMNLNEYQMPLCFSSLSFEGILMPLTET</sequence>
<dbReference type="Proteomes" id="UP000277212">
    <property type="component" value="Unassembled WGS sequence"/>
</dbReference>
<keyword evidence="1" id="KW-0175">Coiled coil</keyword>
<dbReference type="InterPro" id="IPR046529">
    <property type="entry name" value="DUF6594"/>
</dbReference>